<dbReference type="EMBL" id="CAAALY010270226">
    <property type="protein sequence ID" value="VEL41632.1"/>
    <property type="molecule type" value="Genomic_DNA"/>
</dbReference>
<accession>A0A3S5FH14</accession>
<name>A0A3S5FH14_9PLAT</name>
<comment type="caution">
    <text evidence="2">The sequence shown here is derived from an EMBL/GenBank/DDBJ whole genome shotgun (WGS) entry which is preliminary data.</text>
</comment>
<feature type="compositionally biased region" description="Basic and acidic residues" evidence="1">
    <location>
        <begin position="159"/>
        <end position="169"/>
    </location>
</feature>
<feature type="region of interest" description="Disordered" evidence="1">
    <location>
        <begin position="146"/>
        <end position="176"/>
    </location>
</feature>
<evidence type="ECO:0000313" key="2">
    <source>
        <dbReference type="EMBL" id="VEL41632.1"/>
    </source>
</evidence>
<evidence type="ECO:0000256" key="1">
    <source>
        <dbReference type="SAM" id="MobiDB-lite"/>
    </source>
</evidence>
<keyword evidence="3" id="KW-1185">Reference proteome</keyword>
<sequence length="298" mass="31884">MWRPVQPITIGHQPFAVCLCVDFSRISASFAALHTLSPFPILPFPPRAHAVAAFWPIIASDNCSKVHPIVRLTNRPVTFAIFTKGTFRSNQFCKSTPSAHAPHSSYASVWPYRPHLHPPPLRPHRYQVAPADLDLHRPVGALISHSSGLCDETPSTTDARSRDGPKPPRLDGCTTRSSLSTINRIPVLRTALVQTTYPVQTSGACGGKLATRTNVPVCGQGVVSFVVSVTHVDPAQLVCCATTNGRLGRSSDLEPSMTEGAAVRVPLAAGGDIHPGGLMAWPQGPPVYFLAANNGAQM</sequence>
<proteinExistence type="predicted"/>
<evidence type="ECO:0000313" key="3">
    <source>
        <dbReference type="Proteomes" id="UP000784294"/>
    </source>
</evidence>
<dbReference type="Proteomes" id="UP000784294">
    <property type="component" value="Unassembled WGS sequence"/>
</dbReference>
<gene>
    <name evidence="2" type="ORF">PXEA_LOCUS35072</name>
</gene>
<dbReference type="AlphaFoldDB" id="A0A3S5FH14"/>
<reference evidence="2" key="1">
    <citation type="submission" date="2018-11" db="EMBL/GenBank/DDBJ databases">
        <authorList>
            <consortium name="Pathogen Informatics"/>
        </authorList>
    </citation>
    <scope>NUCLEOTIDE SEQUENCE</scope>
</reference>
<protein>
    <submittedName>
        <fullName evidence="2">Uncharacterized protein</fullName>
    </submittedName>
</protein>
<organism evidence="2 3">
    <name type="scientific">Protopolystoma xenopodis</name>
    <dbReference type="NCBI Taxonomy" id="117903"/>
    <lineage>
        <taxon>Eukaryota</taxon>
        <taxon>Metazoa</taxon>
        <taxon>Spiralia</taxon>
        <taxon>Lophotrochozoa</taxon>
        <taxon>Platyhelminthes</taxon>
        <taxon>Monogenea</taxon>
        <taxon>Polyopisthocotylea</taxon>
        <taxon>Polystomatidea</taxon>
        <taxon>Polystomatidae</taxon>
        <taxon>Protopolystoma</taxon>
    </lineage>
</organism>